<comment type="function">
    <text evidence="7">May be involved in iron transport and iron homeostasis.</text>
</comment>
<feature type="transmembrane region" description="Helical" evidence="7">
    <location>
        <begin position="316"/>
        <end position="337"/>
    </location>
</feature>
<keyword evidence="5 7" id="KW-1133">Transmembrane helix</keyword>
<keyword evidence="3 7" id="KW-0813">Transport</keyword>
<feature type="region of interest" description="Disordered" evidence="8">
    <location>
        <begin position="1"/>
        <end position="33"/>
    </location>
</feature>
<dbReference type="Gene3D" id="1.20.1250.20">
    <property type="entry name" value="MFS general substrate transporter like domains"/>
    <property type="match status" value="1"/>
</dbReference>
<feature type="transmembrane region" description="Helical" evidence="7">
    <location>
        <begin position="141"/>
        <end position="166"/>
    </location>
</feature>
<evidence type="ECO:0000256" key="1">
    <source>
        <dbReference type="ARBA" id="ARBA00004141"/>
    </source>
</evidence>
<feature type="transmembrane region" description="Helical" evidence="7">
    <location>
        <begin position="474"/>
        <end position="494"/>
    </location>
</feature>
<dbReference type="InterPro" id="IPR009716">
    <property type="entry name" value="Ferroportin-1"/>
</dbReference>
<dbReference type="EMBL" id="OU466860">
    <property type="protein sequence ID" value="CAH2058817.1"/>
    <property type="molecule type" value="Genomic_DNA"/>
</dbReference>
<comment type="subcellular location">
    <subcellularLocation>
        <location evidence="1 7">Membrane</location>
        <topology evidence="1 7">Multi-pass membrane protein</topology>
    </subcellularLocation>
</comment>
<evidence type="ECO:0000313" key="9">
    <source>
        <dbReference type="EMBL" id="CAH2058817.1"/>
    </source>
</evidence>
<proteinExistence type="inferred from homology"/>
<comment type="caution">
    <text evidence="7">Lacks conserved residue(s) required for the propagation of feature annotation.</text>
</comment>
<reference evidence="9 10" key="1">
    <citation type="submission" date="2022-03" db="EMBL/GenBank/DDBJ databases">
        <authorList>
            <person name="Nunn A."/>
            <person name="Chopra R."/>
            <person name="Nunn A."/>
            <person name="Contreras Garrido A."/>
        </authorList>
    </citation>
    <scope>NUCLEOTIDE SEQUENCE [LARGE SCALE GENOMIC DNA]</scope>
</reference>
<evidence type="ECO:0000313" key="10">
    <source>
        <dbReference type="Proteomes" id="UP000836841"/>
    </source>
</evidence>
<dbReference type="InterPro" id="IPR036259">
    <property type="entry name" value="MFS_trans_sf"/>
</dbReference>
<dbReference type="PANTHER" id="PTHR11660:SF68">
    <property type="entry name" value="SOLUTE CARRIER FAMILY 40 MEMBER 1"/>
    <property type="match status" value="1"/>
</dbReference>
<evidence type="ECO:0000256" key="2">
    <source>
        <dbReference type="ARBA" id="ARBA00006279"/>
    </source>
</evidence>
<feature type="transmembrane region" description="Helical" evidence="7">
    <location>
        <begin position="108"/>
        <end position="129"/>
    </location>
</feature>
<dbReference type="PANTHER" id="PTHR11660">
    <property type="entry name" value="SOLUTE CARRIER FAMILY 40 MEMBER"/>
    <property type="match status" value="1"/>
</dbReference>
<evidence type="ECO:0000256" key="8">
    <source>
        <dbReference type="SAM" id="MobiDB-lite"/>
    </source>
</evidence>
<dbReference type="CDD" id="cd17480">
    <property type="entry name" value="MFS_SLC40A1_like"/>
    <property type="match status" value="1"/>
</dbReference>
<organism evidence="9 10">
    <name type="scientific">Thlaspi arvense</name>
    <name type="common">Field penny-cress</name>
    <dbReference type="NCBI Taxonomy" id="13288"/>
    <lineage>
        <taxon>Eukaryota</taxon>
        <taxon>Viridiplantae</taxon>
        <taxon>Streptophyta</taxon>
        <taxon>Embryophyta</taxon>
        <taxon>Tracheophyta</taxon>
        <taxon>Spermatophyta</taxon>
        <taxon>Magnoliopsida</taxon>
        <taxon>eudicotyledons</taxon>
        <taxon>Gunneridae</taxon>
        <taxon>Pentapetalae</taxon>
        <taxon>rosids</taxon>
        <taxon>malvids</taxon>
        <taxon>Brassicales</taxon>
        <taxon>Brassicaceae</taxon>
        <taxon>Thlaspideae</taxon>
        <taxon>Thlaspi</taxon>
    </lineage>
</organism>
<dbReference type="AlphaFoldDB" id="A0AAU9S5N3"/>
<keyword evidence="4 7" id="KW-0812">Transmembrane</keyword>
<evidence type="ECO:0000256" key="7">
    <source>
        <dbReference type="RuleBase" id="RU365065"/>
    </source>
</evidence>
<feature type="transmembrane region" description="Helical" evidence="7">
    <location>
        <begin position="383"/>
        <end position="401"/>
    </location>
</feature>
<sequence length="526" mass="58275">MENETEARVVQQEEEQQRGEEGGEGQPQNPPPPLRRRLVISLYVGYFLARWSARTWEFSVALYMIYLWPNSLLLAAIYGAIESGSTAVFGPIVGQWIEGMDYVKVLRLWLVCQNLSYTVAGGAVIKLLLVSDLKSHNIPVFATLIVLTNVSGAIGVLSTLGGTILIERDWAVVISEGHPQAVLTRMNSVIRGIDLSSKLLSPVITGLIISFVSLKASAITFAAWATITAWIEYWLFMYVYKGVPAITQSNERRILRSRRKPVEETDAPVSVSVVPGTEEGSHHGAPPCRTGKLKILDRISESSFVGAWRVYINQEVVLPGVSLALLFFTVLSFGTLMTATLQWEGIPTYIIGIGRGISATVGLAATVVYPLMQSRISTLRTGLWSFWSQWSCLLICVGSIWVKRDKIASYMLMAGVAASRLGLWMFDLAVIQQMQDSVSESDRCVVGGVQNSLQSALDLMAYLLGIVVSNPKDFWILTMISFSTVTLAGLLYTFHLYRIRNHLFHFEKIPLLNNCIFKLLPSRGNM</sequence>
<dbReference type="GO" id="GO:0005381">
    <property type="term" value="F:iron ion transmembrane transporter activity"/>
    <property type="evidence" value="ECO:0007669"/>
    <property type="project" value="UniProtKB-UniRule"/>
</dbReference>
<feature type="transmembrane region" description="Helical" evidence="7">
    <location>
        <begin position="349"/>
        <end position="371"/>
    </location>
</feature>
<dbReference type="GO" id="GO:0016020">
    <property type="term" value="C:membrane"/>
    <property type="evidence" value="ECO:0007669"/>
    <property type="project" value="UniProtKB-SubCell"/>
</dbReference>
<keyword evidence="10" id="KW-1185">Reference proteome</keyword>
<feature type="transmembrane region" description="Helical" evidence="7">
    <location>
        <begin position="204"/>
        <end position="231"/>
    </location>
</feature>
<evidence type="ECO:0000256" key="5">
    <source>
        <dbReference type="ARBA" id="ARBA00022989"/>
    </source>
</evidence>
<gene>
    <name evidence="9" type="ORF">TAV2_LOCUS12584</name>
</gene>
<evidence type="ECO:0000256" key="6">
    <source>
        <dbReference type="ARBA" id="ARBA00023136"/>
    </source>
</evidence>
<protein>
    <recommendedName>
        <fullName evidence="7">Solute carrier family 40 member</fullName>
    </recommendedName>
</protein>
<accession>A0AAU9S5N3</accession>
<keyword evidence="6 7" id="KW-0472">Membrane</keyword>
<evidence type="ECO:0000256" key="4">
    <source>
        <dbReference type="ARBA" id="ARBA00022692"/>
    </source>
</evidence>
<feature type="transmembrane region" description="Helical" evidence="7">
    <location>
        <begin position="60"/>
        <end position="81"/>
    </location>
</feature>
<dbReference type="Proteomes" id="UP000836841">
    <property type="component" value="Chromosome 4"/>
</dbReference>
<name>A0AAU9S5N3_THLAR</name>
<keyword evidence="7" id="KW-0406">Ion transport</keyword>
<dbReference type="SUPFAM" id="SSF103473">
    <property type="entry name" value="MFS general substrate transporter"/>
    <property type="match status" value="1"/>
</dbReference>
<comment type="similarity">
    <text evidence="2 7">Belongs to the ferroportin (FP) (TC 2.A.100) family. SLC40A subfamily.</text>
</comment>
<dbReference type="Pfam" id="PF06963">
    <property type="entry name" value="FPN1"/>
    <property type="match status" value="1"/>
</dbReference>
<evidence type="ECO:0000256" key="3">
    <source>
        <dbReference type="ARBA" id="ARBA00022448"/>
    </source>
</evidence>